<dbReference type="AlphaFoldDB" id="A0A2P2N104"/>
<name>A0A2P2N104_RHIMU</name>
<accession>A0A2P2N104</accession>
<protein>
    <submittedName>
        <fullName evidence="1">Uncharacterized protein</fullName>
    </submittedName>
</protein>
<organism evidence="1">
    <name type="scientific">Rhizophora mucronata</name>
    <name type="common">Asiatic mangrove</name>
    <dbReference type="NCBI Taxonomy" id="61149"/>
    <lineage>
        <taxon>Eukaryota</taxon>
        <taxon>Viridiplantae</taxon>
        <taxon>Streptophyta</taxon>
        <taxon>Embryophyta</taxon>
        <taxon>Tracheophyta</taxon>
        <taxon>Spermatophyta</taxon>
        <taxon>Magnoliopsida</taxon>
        <taxon>eudicotyledons</taxon>
        <taxon>Gunneridae</taxon>
        <taxon>Pentapetalae</taxon>
        <taxon>rosids</taxon>
        <taxon>fabids</taxon>
        <taxon>Malpighiales</taxon>
        <taxon>Rhizophoraceae</taxon>
        <taxon>Rhizophora</taxon>
    </lineage>
</organism>
<sequence>MRKTSERNAAKNMVKLSIWHQNQIKSTHVLLCTSYPDPQSKDVESV</sequence>
<reference evidence="1" key="1">
    <citation type="submission" date="2018-02" db="EMBL/GenBank/DDBJ databases">
        <title>Rhizophora mucronata_Transcriptome.</title>
        <authorList>
            <person name="Meera S.P."/>
            <person name="Sreeshan A."/>
            <person name="Augustine A."/>
        </authorList>
    </citation>
    <scope>NUCLEOTIDE SEQUENCE</scope>
    <source>
        <tissue evidence="1">Leaf</tissue>
    </source>
</reference>
<dbReference type="EMBL" id="GGEC01055637">
    <property type="protein sequence ID" value="MBX36121.1"/>
    <property type="molecule type" value="Transcribed_RNA"/>
</dbReference>
<proteinExistence type="predicted"/>
<evidence type="ECO:0000313" key="1">
    <source>
        <dbReference type="EMBL" id="MBX36121.1"/>
    </source>
</evidence>